<gene>
    <name evidence="1" type="ordered locus">TREPR_1191</name>
</gene>
<dbReference type="InterPro" id="IPR015422">
    <property type="entry name" value="PyrdxlP-dep_Trfase_small"/>
</dbReference>
<reference evidence="1 2" key="2">
    <citation type="journal article" date="2011" name="ISME J.">
        <title>RNA-seq reveals cooperative metabolic interactions between two termite-gut spirochete species in co-culture.</title>
        <authorList>
            <person name="Rosenthal A.Z."/>
            <person name="Matson E.G."/>
            <person name="Eldar A."/>
            <person name="Leadbetter J.R."/>
        </authorList>
    </citation>
    <scope>NUCLEOTIDE SEQUENCE [LARGE SCALE GENOMIC DNA]</scope>
    <source>
        <strain evidence="2">ATCC BAA-887 / DSM 12427 / ZAS-2</strain>
    </source>
</reference>
<evidence type="ECO:0000313" key="2">
    <source>
        <dbReference type="Proteomes" id="UP000009223"/>
    </source>
</evidence>
<dbReference type="SUPFAM" id="SSF53383">
    <property type="entry name" value="PLP-dependent transferases"/>
    <property type="match status" value="1"/>
</dbReference>
<dbReference type="STRING" id="545694.TREPR_1191"/>
<accession>F5YGT8</accession>
<dbReference type="RefSeq" id="WP_015708883.1">
    <property type="nucleotide sequence ID" value="NC_015578.1"/>
</dbReference>
<dbReference type="AlphaFoldDB" id="F5YGT8"/>
<organism evidence="1 2">
    <name type="scientific">Treponema primitia (strain ATCC BAA-887 / DSM 12427 / ZAS-2)</name>
    <dbReference type="NCBI Taxonomy" id="545694"/>
    <lineage>
        <taxon>Bacteria</taxon>
        <taxon>Pseudomonadati</taxon>
        <taxon>Spirochaetota</taxon>
        <taxon>Spirochaetia</taxon>
        <taxon>Spirochaetales</taxon>
        <taxon>Treponemataceae</taxon>
        <taxon>Treponema</taxon>
    </lineage>
</organism>
<dbReference type="InterPro" id="IPR015421">
    <property type="entry name" value="PyrdxlP-dep_Trfase_major"/>
</dbReference>
<name>F5YGT8_TREPZ</name>
<dbReference type="EMBL" id="CP001843">
    <property type="protein sequence ID" value="AEF85958.1"/>
    <property type="molecule type" value="Genomic_DNA"/>
</dbReference>
<dbReference type="Gene3D" id="3.90.1150.10">
    <property type="entry name" value="Aspartate Aminotransferase, domain 1"/>
    <property type="match status" value="1"/>
</dbReference>
<reference evidence="2" key="1">
    <citation type="submission" date="2009-12" db="EMBL/GenBank/DDBJ databases">
        <title>Complete sequence of Treponema primitia strain ZAS-2.</title>
        <authorList>
            <person name="Tetu S.G."/>
            <person name="Matson E."/>
            <person name="Ren Q."/>
            <person name="Seshadri R."/>
            <person name="Elbourne L."/>
            <person name="Hassan K.A."/>
            <person name="Durkin A."/>
            <person name="Radune D."/>
            <person name="Mohamoud Y."/>
            <person name="Shay R."/>
            <person name="Jin S."/>
            <person name="Zhang X."/>
            <person name="Lucey K."/>
            <person name="Ballor N.R."/>
            <person name="Ottesen E."/>
            <person name="Rosenthal R."/>
            <person name="Allen A."/>
            <person name="Leadbetter J.R."/>
            <person name="Paulsen I.T."/>
        </authorList>
    </citation>
    <scope>NUCLEOTIDE SEQUENCE [LARGE SCALE GENOMIC DNA]</scope>
    <source>
        <strain evidence="2">ATCC BAA-887 / DSM 12427 / ZAS-2</strain>
    </source>
</reference>
<evidence type="ECO:0000313" key="1">
    <source>
        <dbReference type="EMBL" id="AEF85958.1"/>
    </source>
</evidence>
<dbReference type="Proteomes" id="UP000009223">
    <property type="component" value="Chromosome"/>
</dbReference>
<protein>
    <submittedName>
        <fullName evidence="1">Uncharacterized protein</fullName>
    </submittedName>
</protein>
<keyword evidence="2" id="KW-1185">Reference proteome</keyword>
<dbReference type="HOGENOM" id="CLU_082735_0_0_12"/>
<dbReference type="KEGG" id="tpi:TREPR_1191"/>
<dbReference type="InterPro" id="IPR015424">
    <property type="entry name" value="PyrdxlP-dep_Trfase"/>
</dbReference>
<proteinExistence type="predicted"/>
<dbReference type="eggNOG" id="COG0001">
    <property type="taxonomic scope" value="Bacteria"/>
</dbReference>
<dbReference type="Gene3D" id="3.40.640.10">
    <property type="entry name" value="Type I PLP-dependent aspartate aminotransferase-like (Major domain)"/>
    <property type="match status" value="1"/>
</dbReference>
<sequence>MFNDTAFSDKSAAALLRGELHCNLRLVPPVLRARDFHLYTQDGSRLLDLWQYGGKAILGHTPPGVLRSFKNSAERGLFAPLPHPQERRFIKALSILLPGMDFRLYNSDTELRNDLNAAGFPTDAPLLWRPFLDEALPADRPLIPVLPLPWPGAPLVLALPTALLATLPEFPALLATQLPAQLLSPAILAAATRGIHDLIAASPARGRVKYPRIEQALTASPWQQRGIYLYYRERLEDEEWSGLFRQFLEQGFLLPPSQDQPLILPGILSAGEETKLAGLLR</sequence>